<evidence type="ECO:0000313" key="2">
    <source>
        <dbReference type="Proteomes" id="UP000078492"/>
    </source>
</evidence>
<dbReference type="AlphaFoldDB" id="A0A151J5K7"/>
<feature type="non-terminal residue" evidence="1">
    <location>
        <position position="1"/>
    </location>
</feature>
<dbReference type="EMBL" id="KQ979973">
    <property type="protein sequence ID" value="KYN18372.1"/>
    <property type="molecule type" value="Genomic_DNA"/>
</dbReference>
<protein>
    <submittedName>
        <fullName evidence="1">Uncharacterized protein</fullName>
    </submittedName>
</protein>
<organism evidence="1 2">
    <name type="scientific">Trachymyrmex cornetzi</name>
    <dbReference type="NCBI Taxonomy" id="471704"/>
    <lineage>
        <taxon>Eukaryota</taxon>
        <taxon>Metazoa</taxon>
        <taxon>Ecdysozoa</taxon>
        <taxon>Arthropoda</taxon>
        <taxon>Hexapoda</taxon>
        <taxon>Insecta</taxon>
        <taxon>Pterygota</taxon>
        <taxon>Neoptera</taxon>
        <taxon>Endopterygota</taxon>
        <taxon>Hymenoptera</taxon>
        <taxon>Apocrita</taxon>
        <taxon>Aculeata</taxon>
        <taxon>Formicoidea</taxon>
        <taxon>Formicidae</taxon>
        <taxon>Myrmicinae</taxon>
        <taxon>Trachymyrmex</taxon>
    </lineage>
</organism>
<evidence type="ECO:0000313" key="1">
    <source>
        <dbReference type="EMBL" id="KYN18372.1"/>
    </source>
</evidence>
<sequence length="71" mass="7930">VVKFIVGNMFWKVEAISFSCMPSPLKLFKINRGELLKASSYTSCFFNIDITSRVKEKLCILKVSAGPLGNL</sequence>
<keyword evidence="2" id="KW-1185">Reference proteome</keyword>
<gene>
    <name evidence="1" type="ORF">ALC57_09313</name>
</gene>
<name>A0A151J5K7_9HYME</name>
<dbReference type="Proteomes" id="UP000078492">
    <property type="component" value="Unassembled WGS sequence"/>
</dbReference>
<accession>A0A151J5K7</accession>
<proteinExistence type="predicted"/>
<reference evidence="1 2" key="1">
    <citation type="submission" date="2015-09" db="EMBL/GenBank/DDBJ databases">
        <title>Trachymyrmex cornetzi WGS genome.</title>
        <authorList>
            <person name="Nygaard S."/>
            <person name="Hu H."/>
            <person name="Boomsma J."/>
            <person name="Zhang G."/>
        </authorList>
    </citation>
    <scope>NUCLEOTIDE SEQUENCE [LARGE SCALE GENOMIC DNA]</scope>
    <source>
        <strain evidence="1">Tcor2-1</strain>
        <tissue evidence="1">Whole body</tissue>
    </source>
</reference>